<accession>A0ABV0YRQ7</accession>
<organism evidence="1 2">
    <name type="scientific">Ameca splendens</name>
    <dbReference type="NCBI Taxonomy" id="208324"/>
    <lineage>
        <taxon>Eukaryota</taxon>
        <taxon>Metazoa</taxon>
        <taxon>Chordata</taxon>
        <taxon>Craniata</taxon>
        <taxon>Vertebrata</taxon>
        <taxon>Euteleostomi</taxon>
        <taxon>Actinopterygii</taxon>
        <taxon>Neopterygii</taxon>
        <taxon>Teleostei</taxon>
        <taxon>Neoteleostei</taxon>
        <taxon>Acanthomorphata</taxon>
        <taxon>Ovalentaria</taxon>
        <taxon>Atherinomorphae</taxon>
        <taxon>Cyprinodontiformes</taxon>
        <taxon>Goodeidae</taxon>
        <taxon>Ameca</taxon>
    </lineage>
</organism>
<proteinExistence type="predicted"/>
<name>A0ABV0YRQ7_9TELE</name>
<protein>
    <submittedName>
        <fullName evidence="1">Uncharacterized protein</fullName>
    </submittedName>
</protein>
<reference evidence="1 2" key="1">
    <citation type="submission" date="2021-06" db="EMBL/GenBank/DDBJ databases">
        <authorList>
            <person name="Palmer J.M."/>
        </authorList>
    </citation>
    <scope>NUCLEOTIDE SEQUENCE [LARGE SCALE GENOMIC DNA]</scope>
    <source>
        <strain evidence="1 2">AS_MEX2019</strain>
        <tissue evidence="1">Muscle</tissue>
    </source>
</reference>
<dbReference type="EMBL" id="JAHRIP010040207">
    <property type="protein sequence ID" value="MEQ2296548.1"/>
    <property type="molecule type" value="Genomic_DNA"/>
</dbReference>
<gene>
    <name evidence="1" type="ORF">AMECASPLE_025864</name>
</gene>
<keyword evidence="2" id="KW-1185">Reference proteome</keyword>
<dbReference type="Proteomes" id="UP001469553">
    <property type="component" value="Unassembled WGS sequence"/>
</dbReference>
<evidence type="ECO:0000313" key="2">
    <source>
        <dbReference type="Proteomes" id="UP001469553"/>
    </source>
</evidence>
<sequence>MGAVVVAQVSCANTFPSAQMPGGEMNGLVELASLVSILLVCLGDSYCCQKADLRLLSRELCKINMATQGKDNPQSRINNMMTYRGQVFSNSLLVVKVQMVSAVLNCIFTRHNDSEAYSKY</sequence>
<comment type="caution">
    <text evidence="1">The sequence shown here is derived from an EMBL/GenBank/DDBJ whole genome shotgun (WGS) entry which is preliminary data.</text>
</comment>
<evidence type="ECO:0000313" key="1">
    <source>
        <dbReference type="EMBL" id="MEQ2296548.1"/>
    </source>
</evidence>